<dbReference type="PANTHER" id="PTHR42470:SF1">
    <property type="entry name" value="VAST DOMAIN-CONTAINING PROTEIN"/>
    <property type="match status" value="1"/>
</dbReference>
<name>A0ABP0CTR4_9PEZI</name>
<feature type="compositionally biased region" description="Polar residues" evidence="1">
    <location>
        <begin position="1"/>
        <end position="14"/>
    </location>
</feature>
<protein>
    <recommendedName>
        <fullName evidence="2">DUF7924 domain-containing protein</fullName>
    </recommendedName>
</protein>
<proteinExistence type="predicted"/>
<dbReference type="PANTHER" id="PTHR42470">
    <property type="entry name" value="VAST DOMAIN-CONTAINING PROTEIN"/>
    <property type="match status" value="1"/>
</dbReference>
<evidence type="ECO:0000256" key="1">
    <source>
        <dbReference type="SAM" id="MobiDB-lite"/>
    </source>
</evidence>
<gene>
    <name evidence="3" type="ORF">SCUCBS95973_009295</name>
</gene>
<feature type="region of interest" description="Disordered" evidence="1">
    <location>
        <begin position="86"/>
        <end position="182"/>
    </location>
</feature>
<sequence>MKNDSNIGETTAASPTKRVFATGAPHQARIPPGKKPRFEDGLPSLQQPQPRRVPPRRFPPRFPPGPADSLAFLNAFVSGWLESVGVEPDKKRSQSVESFLSRVPTAGHPGHQGPDRPLSRQSSHSAPADMARARKNYVDGCATPPTPSSKQSTPGRSSSDGASSDRASSGTASSPSSSRVSTADAGYRGVLLNNNIHMRPRNLPKPEPVQSLVAVIMSRGRRASSPQPTVEETESYLFSKSGLAVFDGTDEATVAKLYTAKFFAMHAGQDDALETSTRLLMNRQAVPFARTDPVTGDRVAKFSTPAPDLIVGYSSSTYGFPSEQHRRFLGRMDTEFAATATNTPSLVFPFLTVEFKGRAGDLWVAANQCLGASASCVNITEKLNRQLYNYRHDKARDDGDDSDKDEMQTVNSTAFSIAMNGNEARLYVSWRHDDRNYYMSNVQCYLLSRPDHHIEFREAVRNILDWGKNERLAAIRTSLDTLIEEATERTERTERTAAEARARRDASPGTGSSSSASHRDKRPRTSR</sequence>
<feature type="region of interest" description="Disordered" evidence="1">
    <location>
        <begin position="1"/>
        <end position="66"/>
    </location>
</feature>
<feature type="domain" description="DUF7924" evidence="2">
    <location>
        <begin position="274"/>
        <end position="477"/>
    </location>
</feature>
<reference evidence="3 4" key="1">
    <citation type="submission" date="2024-01" db="EMBL/GenBank/DDBJ databases">
        <authorList>
            <person name="Allen C."/>
            <person name="Tagirdzhanova G."/>
        </authorList>
    </citation>
    <scope>NUCLEOTIDE SEQUENCE [LARGE SCALE GENOMIC DNA]</scope>
</reference>
<evidence type="ECO:0000313" key="3">
    <source>
        <dbReference type="EMBL" id="CAK7235519.1"/>
    </source>
</evidence>
<dbReference type="EMBL" id="CAWUHB010000100">
    <property type="protein sequence ID" value="CAK7235519.1"/>
    <property type="molecule type" value="Genomic_DNA"/>
</dbReference>
<comment type="caution">
    <text evidence="3">The sequence shown here is derived from an EMBL/GenBank/DDBJ whole genome shotgun (WGS) entry which is preliminary data.</text>
</comment>
<organism evidence="3 4">
    <name type="scientific">Sporothrix curviconia</name>
    <dbReference type="NCBI Taxonomy" id="1260050"/>
    <lineage>
        <taxon>Eukaryota</taxon>
        <taxon>Fungi</taxon>
        <taxon>Dikarya</taxon>
        <taxon>Ascomycota</taxon>
        <taxon>Pezizomycotina</taxon>
        <taxon>Sordariomycetes</taxon>
        <taxon>Sordariomycetidae</taxon>
        <taxon>Ophiostomatales</taxon>
        <taxon>Ophiostomataceae</taxon>
        <taxon>Sporothrix</taxon>
    </lineage>
</organism>
<evidence type="ECO:0000313" key="4">
    <source>
        <dbReference type="Proteomes" id="UP001642405"/>
    </source>
</evidence>
<keyword evidence="4" id="KW-1185">Reference proteome</keyword>
<dbReference type="InterPro" id="IPR057684">
    <property type="entry name" value="DUF7924"/>
</dbReference>
<accession>A0ABP0CTR4</accession>
<feature type="compositionally biased region" description="Low complexity" evidence="1">
    <location>
        <begin position="507"/>
        <end position="516"/>
    </location>
</feature>
<feature type="region of interest" description="Disordered" evidence="1">
    <location>
        <begin position="486"/>
        <end position="527"/>
    </location>
</feature>
<dbReference type="Pfam" id="PF25545">
    <property type="entry name" value="DUF7924"/>
    <property type="match status" value="1"/>
</dbReference>
<dbReference type="Proteomes" id="UP001642405">
    <property type="component" value="Unassembled WGS sequence"/>
</dbReference>
<feature type="compositionally biased region" description="Low complexity" evidence="1">
    <location>
        <begin position="148"/>
        <end position="182"/>
    </location>
</feature>
<evidence type="ECO:0000259" key="2">
    <source>
        <dbReference type="Pfam" id="PF25545"/>
    </source>
</evidence>
<feature type="compositionally biased region" description="Basic and acidic residues" evidence="1">
    <location>
        <begin position="486"/>
        <end position="506"/>
    </location>
</feature>